<gene>
    <name evidence="2" type="ORF">NCTC11413_00729</name>
    <name evidence="3" type="ORF">NCTC11413_02517</name>
</gene>
<evidence type="ECO:0000313" key="3">
    <source>
        <dbReference type="EMBL" id="STO61159.1"/>
    </source>
</evidence>
<sequence>MRKIIQISESLTAADICGVCWHISALCDDGTIWAFDNAGKKWEKLPDIPQDDEQGKEQDESV</sequence>
<evidence type="ECO:0000313" key="4">
    <source>
        <dbReference type="Proteomes" id="UP000254232"/>
    </source>
</evidence>
<dbReference type="GeneID" id="77264112"/>
<evidence type="ECO:0000256" key="1">
    <source>
        <dbReference type="SAM" id="MobiDB-lite"/>
    </source>
</evidence>
<reference evidence="2 4" key="1">
    <citation type="submission" date="2018-06" db="EMBL/GenBank/DDBJ databases">
        <authorList>
            <consortium name="Pathogen Informatics"/>
            <person name="Doyle S."/>
        </authorList>
    </citation>
    <scope>NUCLEOTIDE SEQUENCE [LARGE SCALE GENOMIC DNA]</scope>
    <source>
        <strain evidence="2 4">NCTC11413</strain>
    </source>
</reference>
<dbReference type="Proteomes" id="UP000254232">
    <property type="component" value="Unassembled WGS sequence"/>
</dbReference>
<name>A0A377H4S6_9PAST</name>
<protein>
    <submittedName>
        <fullName evidence="2">Uncharacterized protein</fullName>
    </submittedName>
</protein>
<dbReference type="RefSeq" id="WP_018345993.1">
    <property type="nucleotide sequence ID" value="NZ_UGGZ01000001.1"/>
</dbReference>
<organism evidence="2 4">
    <name type="scientific">Gallibacterium anatis</name>
    <dbReference type="NCBI Taxonomy" id="750"/>
    <lineage>
        <taxon>Bacteria</taxon>
        <taxon>Pseudomonadati</taxon>
        <taxon>Pseudomonadota</taxon>
        <taxon>Gammaproteobacteria</taxon>
        <taxon>Pasteurellales</taxon>
        <taxon>Pasteurellaceae</taxon>
        <taxon>Gallibacterium</taxon>
    </lineage>
</organism>
<proteinExistence type="predicted"/>
<dbReference type="AlphaFoldDB" id="A0A377H4S6"/>
<accession>A0A377H4S6</accession>
<feature type="compositionally biased region" description="Basic and acidic residues" evidence="1">
    <location>
        <begin position="53"/>
        <end position="62"/>
    </location>
</feature>
<dbReference type="EMBL" id="UGGZ01000002">
    <property type="protein sequence ID" value="STO61159.1"/>
    <property type="molecule type" value="Genomic_DNA"/>
</dbReference>
<dbReference type="EMBL" id="UGGZ01000001">
    <property type="protein sequence ID" value="STO37616.1"/>
    <property type="molecule type" value="Genomic_DNA"/>
</dbReference>
<feature type="region of interest" description="Disordered" evidence="1">
    <location>
        <begin position="43"/>
        <end position="62"/>
    </location>
</feature>
<evidence type="ECO:0000313" key="2">
    <source>
        <dbReference type="EMBL" id="STO37616.1"/>
    </source>
</evidence>